<dbReference type="InterPro" id="IPR016160">
    <property type="entry name" value="Ald_DH_CS_CYS"/>
</dbReference>
<name>A0ABT4LHQ6_9PROT</name>
<gene>
    <name evidence="6" type="ORF">O4H49_07600</name>
</gene>
<evidence type="ECO:0000313" key="6">
    <source>
        <dbReference type="EMBL" id="MCZ4280638.1"/>
    </source>
</evidence>
<protein>
    <submittedName>
        <fullName evidence="6">NAD-dependent succinate-semialdehyde dehydrogenase</fullName>
    </submittedName>
</protein>
<dbReference type="InterPro" id="IPR050740">
    <property type="entry name" value="Aldehyde_DH_Superfamily"/>
</dbReference>
<comment type="similarity">
    <text evidence="1 4">Belongs to the aldehyde dehydrogenase family.</text>
</comment>
<dbReference type="PANTHER" id="PTHR43353">
    <property type="entry name" value="SUCCINATE-SEMIALDEHYDE DEHYDROGENASE, MITOCHONDRIAL"/>
    <property type="match status" value="1"/>
</dbReference>
<dbReference type="CDD" id="cd07103">
    <property type="entry name" value="ALDH_F5_SSADH_GabD"/>
    <property type="match status" value="1"/>
</dbReference>
<feature type="active site" evidence="3">
    <location>
        <position position="257"/>
    </location>
</feature>
<dbReference type="Gene3D" id="3.40.309.10">
    <property type="entry name" value="Aldehyde Dehydrogenase, Chain A, domain 2"/>
    <property type="match status" value="1"/>
</dbReference>
<evidence type="ECO:0000256" key="4">
    <source>
        <dbReference type="RuleBase" id="RU003345"/>
    </source>
</evidence>
<dbReference type="InterPro" id="IPR015590">
    <property type="entry name" value="Aldehyde_DH_dom"/>
</dbReference>
<dbReference type="PROSITE" id="PS00070">
    <property type="entry name" value="ALDEHYDE_DEHYDR_CYS"/>
    <property type="match status" value="1"/>
</dbReference>
<sequence>MSVPLKDESLFRQQAFINGKWIDADSGRKVPVYDPATGKEVGMMPWMGAAETRRAIEAAERAFSLWRKRTAKERAAVLRRWRDLILLHQDDLAQIMTAEQGKPLAEARGEIVSSAGYIEWFAEEAKRTYGETIPAGNSGQQLLTIRQPIGVVAAITPWNFPIQMIARKCAPALAAGCAVVMKPAPQTPFSALALADLGQRAGLPDGLFNIVTGKAGEIGDEMTSNHIVRKLSFTGSTVVGKVLMEKCALTVKQVSMELGGNAPFIVFDDADLDRAVNHVIASKFRNAGQTCVCANRIMVQKGVYDDFARRLSERVRGLKIGPGTEDGVFLGPLIDDRAIDKVDDLVKDALSKGAKAPVGGAPLKELGAQFYAPTVLTDVTQNMQVFHKEIFGPVAPLYCFESEEEAVSLANATRYGLAAYFFSQDVGRVWRVSEALEYGMVGANSGTLSSEATPFGGIKESGIGREGGKYGIQEYLEIKYINMGFDA</sequence>
<comment type="caution">
    <text evidence="6">The sequence shown here is derived from an EMBL/GenBank/DDBJ whole genome shotgun (WGS) entry which is preliminary data.</text>
</comment>
<dbReference type="EMBL" id="JAPWGY010000002">
    <property type="protein sequence ID" value="MCZ4280638.1"/>
    <property type="molecule type" value="Genomic_DNA"/>
</dbReference>
<dbReference type="Pfam" id="PF00171">
    <property type="entry name" value="Aldedh"/>
    <property type="match status" value="1"/>
</dbReference>
<evidence type="ECO:0000256" key="2">
    <source>
        <dbReference type="ARBA" id="ARBA00023002"/>
    </source>
</evidence>
<dbReference type="Gene3D" id="3.40.605.10">
    <property type="entry name" value="Aldehyde Dehydrogenase, Chain A, domain 1"/>
    <property type="match status" value="1"/>
</dbReference>
<evidence type="ECO:0000259" key="5">
    <source>
        <dbReference type="Pfam" id="PF00171"/>
    </source>
</evidence>
<keyword evidence="7" id="KW-1185">Reference proteome</keyword>
<reference evidence="6" key="1">
    <citation type="submission" date="2022-12" db="EMBL/GenBank/DDBJ databases">
        <title>Bacterial isolates from different developmental stages of Nematostella vectensis.</title>
        <authorList>
            <person name="Fraune S."/>
        </authorList>
    </citation>
    <scope>NUCLEOTIDE SEQUENCE</scope>
    <source>
        <strain evidence="6">G21630-S1</strain>
    </source>
</reference>
<organism evidence="6 7">
    <name type="scientific">Kiloniella laminariae</name>
    <dbReference type="NCBI Taxonomy" id="454162"/>
    <lineage>
        <taxon>Bacteria</taxon>
        <taxon>Pseudomonadati</taxon>
        <taxon>Pseudomonadota</taxon>
        <taxon>Alphaproteobacteria</taxon>
        <taxon>Rhodospirillales</taxon>
        <taxon>Kiloniellaceae</taxon>
        <taxon>Kiloniella</taxon>
    </lineage>
</organism>
<dbReference type="InterPro" id="IPR010102">
    <property type="entry name" value="Succ_semiAld_DH"/>
</dbReference>
<evidence type="ECO:0000313" key="7">
    <source>
        <dbReference type="Proteomes" id="UP001069802"/>
    </source>
</evidence>
<feature type="domain" description="Aldehyde dehydrogenase" evidence="5">
    <location>
        <begin position="21"/>
        <end position="481"/>
    </location>
</feature>
<proteinExistence type="inferred from homology"/>
<dbReference type="SUPFAM" id="SSF53720">
    <property type="entry name" value="ALDH-like"/>
    <property type="match status" value="1"/>
</dbReference>
<dbReference type="PANTHER" id="PTHR43353:SF5">
    <property type="entry name" value="SUCCINATE-SEMIALDEHYDE DEHYDROGENASE, MITOCHONDRIAL"/>
    <property type="match status" value="1"/>
</dbReference>
<dbReference type="InterPro" id="IPR016163">
    <property type="entry name" value="Ald_DH_C"/>
</dbReference>
<dbReference type="InterPro" id="IPR016161">
    <property type="entry name" value="Ald_DH/histidinol_DH"/>
</dbReference>
<dbReference type="InterPro" id="IPR029510">
    <property type="entry name" value="Ald_DH_CS_GLU"/>
</dbReference>
<dbReference type="NCBIfam" id="TIGR01780">
    <property type="entry name" value="SSADH"/>
    <property type="match status" value="1"/>
</dbReference>
<evidence type="ECO:0000256" key="3">
    <source>
        <dbReference type="PROSITE-ProRule" id="PRU10007"/>
    </source>
</evidence>
<dbReference type="RefSeq" id="WP_269422821.1">
    <property type="nucleotide sequence ID" value="NZ_JAPWGY010000002.1"/>
</dbReference>
<dbReference type="Proteomes" id="UP001069802">
    <property type="component" value="Unassembled WGS sequence"/>
</dbReference>
<keyword evidence="2 4" id="KW-0560">Oxidoreductase</keyword>
<dbReference type="PROSITE" id="PS00687">
    <property type="entry name" value="ALDEHYDE_DEHYDR_GLU"/>
    <property type="match status" value="1"/>
</dbReference>
<dbReference type="InterPro" id="IPR016162">
    <property type="entry name" value="Ald_DH_N"/>
</dbReference>
<evidence type="ECO:0000256" key="1">
    <source>
        <dbReference type="ARBA" id="ARBA00009986"/>
    </source>
</evidence>
<accession>A0ABT4LHQ6</accession>